<dbReference type="RefSeq" id="WP_084879700.1">
    <property type="nucleotide sequence ID" value="NZ_JAGGMY010000002.1"/>
</dbReference>
<dbReference type="Proteomes" id="UP000193749">
    <property type="component" value="Unassembled WGS sequence"/>
</dbReference>
<evidence type="ECO:0000256" key="1">
    <source>
        <dbReference type="ARBA" id="ARBA00022801"/>
    </source>
</evidence>
<evidence type="ECO:0000259" key="2">
    <source>
        <dbReference type="Pfam" id="PF00857"/>
    </source>
</evidence>
<dbReference type="Gene3D" id="3.40.50.850">
    <property type="entry name" value="Isochorismatase-like"/>
    <property type="match status" value="1"/>
</dbReference>
<comment type="caution">
    <text evidence="3">The sequence shown here is derived from an EMBL/GenBank/DDBJ whole genome shotgun (WGS) entry which is preliminary data.</text>
</comment>
<dbReference type="OrthoDB" id="9807387at2"/>
<feature type="domain" description="Isochorismatase-like" evidence="2">
    <location>
        <begin position="14"/>
        <end position="200"/>
    </location>
</feature>
<dbReference type="InterPro" id="IPR000868">
    <property type="entry name" value="Isochorismatase-like_dom"/>
</dbReference>
<gene>
    <name evidence="3" type="ORF">HA50_25715</name>
</gene>
<dbReference type="PRINTS" id="PR01398">
    <property type="entry name" value="ISCHRISMTASE"/>
</dbReference>
<keyword evidence="4" id="KW-1185">Reference proteome</keyword>
<name>A0A1X1EM48_PANCY</name>
<accession>A0A1X1EM48</accession>
<dbReference type="STRING" id="55209.HA50_25715"/>
<evidence type="ECO:0000313" key="3">
    <source>
        <dbReference type="EMBL" id="ORM89981.1"/>
    </source>
</evidence>
<dbReference type="InterPro" id="IPR050272">
    <property type="entry name" value="Isochorismatase-like_hydrls"/>
</dbReference>
<keyword evidence="1" id="KW-0378">Hydrolase</keyword>
<dbReference type="CDD" id="cd00431">
    <property type="entry name" value="cysteine_hydrolases"/>
    <property type="match status" value="1"/>
</dbReference>
<dbReference type="InterPro" id="IPR016291">
    <property type="entry name" value="Isochorismatase"/>
</dbReference>
<dbReference type="GO" id="GO:0008908">
    <property type="term" value="F:isochorismatase activity"/>
    <property type="evidence" value="ECO:0007669"/>
    <property type="project" value="InterPro"/>
</dbReference>
<dbReference type="EMBL" id="MLJI01000002">
    <property type="protein sequence ID" value="ORM89981.1"/>
    <property type="molecule type" value="Genomic_DNA"/>
</dbReference>
<dbReference type="AlphaFoldDB" id="A0A1X1EM48"/>
<dbReference type="SUPFAM" id="SSF52499">
    <property type="entry name" value="Isochorismatase-like hydrolases"/>
    <property type="match status" value="1"/>
</dbReference>
<dbReference type="PANTHER" id="PTHR43540">
    <property type="entry name" value="PEROXYUREIDOACRYLATE/UREIDOACRYLATE AMIDOHYDROLASE-RELATED"/>
    <property type="match status" value="1"/>
</dbReference>
<proteinExistence type="predicted"/>
<dbReference type="InterPro" id="IPR036380">
    <property type="entry name" value="Isochorismatase-like_sf"/>
</dbReference>
<sequence length="216" mass="24855">MSEQLKDWLDPERSALCIVDLQFDFASEDGQCAKYNMNMASVNAAIINMKRLYSSARDNNIQVYFIGLKTHPDTDSEAWKNFMLRKGFDPDELYAICRDNSKGSEFYEILPQQGDHIIHKPKYSAFYETDFAERLKKQNIDTLLVCGLTTECCVDSTIRDAYHRDFSVFIIGDACAAYRQDFHDVSLEILEESFAINVATDETIDAFHLLGTRRLR</sequence>
<evidence type="ECO:0000313" key="4">
    <source>
        <dbReference type="Proteomes" id="UP000193749"/>
    </source>
</evidence>
<organism evidence="3 4">
    <name type="scientific">Pantoea cypripedii</name>
    <name type="common">Pectobacterium cypripedii</name>
    <name type="synonym">Erwinia cypripedii</name>
    <dbReference type="NCBI Taxonomy" id="55209"/>
    <lineage>
        <taxon>Bacteria</taxon>
        <taxon>Pseudomonadati</taxon>
        <taxon>Pseudomonadota</taxon>
        <taxon>Gammaproteobacteria</taxon>
        <taxon>Enterobacterales</taxon>
        <taxon>Erwiniaceae</taxon>
        <taxon>Pantoea</taxon>
    </lineage>
</organism>
<reference evidence="3 4" key="1">
    <citation type="journal article" date="2017" name="Antonie Van Leeuwenhoek">
        <title>Phylogenomic resolution of the bacterial genus Pantoea and its relationship with Erwinia and Tatumella.</title>
        <authorList>
            <person name="Palmer M."/>
            <person name="Steenkamp E.T."/>
            <person name="Coetzee M.P."/>
            <person name="Chan W.Y."/>
            <person name="van Zyl E."/>
            <person name="De Maayer P."/>
            <person name="Coutinho T.A."/>
            <person name="Blom J."/>
            <person name="Smits T.H."/>
            <person name="Duffy B."/>
            <person name="Venter S.N."/>
        </authorList>
    </citation>
    <scope>NUCLEOTIDE SEQUENCE [LARGE SCALE GENOMIC DNA]</scope>
    <source>
        <strain evidence="3 4">LMG 2657</strain>
    </source>
</reference>
<protein>
    <recommendedName>
        <fullName evidence="2">Isochorismatase-like domain-containing protein</fullName>
    </recommendedName>
</protein>
<dbReference type="Pfam" id="PF00857">
    <property type="entry name" value="Isochorismatase"/>
    <property type="match status" value="1"/>
</dbReference>